<organism evidence="2 3">
    <name type="scientific">Moorella mulderi DSM 14980</name>
    <dbReference type="NCBI Taxonomy" id="1122241"/>
    <lineage>
        <taxon>Bacteria</taxon>
        <taxon>Bacillati</taxon>
        <taxon>Bacillota</taxon>
        <taxon>Clostridia</taxon>
        <taxon>Neomoorellales</taxon>
        <taxon>Neomoorellaceae</taxon>
        <taxon>Neomoorella</taxon>
    </lineage>
</organism>
<dbReference type="EMBL" id="LTBC01000013">
    <property type="protein sequence ID" value="KYH31228.1"/>
    <property type="molecule type" value="Genomic_DNA"/>
</dbReference>
<evidence type="ECO:0000313" key="3">
    <source>
        <dbReference type="Proteomes" id="UP000075670"/>
    </source>
</evidence>
<dbReference type="AlphaFoldDB" id="A0A151AUB3"/>
<protein>
    <submittedName>
        <fullName evidence="2">Uncharacterized protein</fullName>
    </submittedName>
</protein>
<evidence type="ECO:0000313" key="2">
    <source>
        <dbReference type="EMBL" id="KYH31228.1"/>
    </source>
</evidence>
<evidence type="ECO:0000256" key="1">
    <source>
        <dbReference type="SAM" id="Phobius"/>
    </source>
</evidence>
<gene>
    <name evidence="2" type="ORF">MOMUL_24580</name>
</gene>
<proteinExistence type="predicted"/>
<keyword evidence="1" id="KW-0472">Membrane</keyword>
<dbReference type="PATRIC" id="fig|1122241.3.peg.2619"/>
<name>A0A151AUB3_9FIRM</name>
<reference evidence="2 3" key="1">
    <citation type="submission" date="2016-02" db="EMBL/GenBank/DDBJ databases">
        <title>Genome sequence of Moorella mulderi DSM 14980.</title>
        <authorList>
            <person name="Poehlein A."/>
            <person name="Daniel R."/>
        </authorList>
    </citation>
    <scope>NUCLEOTIDE SEQUENCE [LARGE SCALE GENOMIC DNA]</scope>
    <source>
        <strain evidence="2 3">DSM 14980</strain>
    </source>
</reference>
<sequence>MNREIVIANKCKWGGYDYHNLRLLEINLLYILFLFSLLFLCLARENILL</sequence>
<comment type="caution">
    <text evidence="2">The sequence shown here is derived from an EMBL/GenBank/DDBJ whole genome shotgun (WGS) entry which is preliminary data.</text>
</comment>
<dbReference type="Proteomes" id="UP000075670">
    <property type="component" value="Unassembled WGS sequence"/>
</dbReference>
<keyword evidence="1" id="KW-1133">Transmembrane helix</keyword>
<accession>A0A151AUB3</accession>
<keyword evidence="3" id="KW-1185">Reference proteome</keyword>
<feature type="transmembrane region" description="Helical" evidence="1">
    <location>
        <begin position="26"/>
        <end position="43"/>
    </location>
</feature>
<keyword evidence="1" id="KW-0812">Transmembrane</keyword>